<feature type="transmembrane region" description="Helical" evidence="7">
    <location>
        <begin position="51"/>
        <end position="69"/>
    </location>
</feature>
<keyword evidence="3" id="KW-0808">Transferase</keyword>
<evidence type="ECO:0000313" key="9">
    <source>
        <dbReference type="EMBL" id="OGG36727.1"/>
    </source>
</evidence>
<dbReference type="Proteomes" id="UP000176273">
    <property type="component" value="Unassembled WGS sequence"/>
</dbReference>
<evidence type="ECO:0000313" key="10">
    <source>
        <dbReference type="Proteomes" id="UP000176273"/>
    </source>
</evidence>
<evidence type="ECO:0000256" key="2">
    <source>
        <dbReference type="ARBA" id="ARBA00006464"/>
    </source>
</evidence>
<keyword evidence="5 7" id="KW-1133">Transmembrane helix</keyword>
<dbReference type="NCBIfam" id="TIGR03025">
    <property type="entry name" value="EPS_sugtrans"/>
    <property type="match status" value="1"/>
</dbReference>
<evidence type="ECO:0000256" key="1">
    <source>
        <dbReference type="ARBA" id="ARBA00004141"/>
    </source>
</evidence>
<feature type="transmembrane region" description="Helical" evidence="7">
    <location>
        <begin position="18"/>
        <end position="39"/>
    </location>
</feature>
<feature type="transmembrane region" description="Helical" evidence="7">
    <location>
        <begin position="81"/>
        <end position="104"/>
    </location>
</feature>
<dbReference type="EMBL" id="MFKH01000017">
    <property type="protein sequence ID" value="OGG36727.1"/>
    <property type="molecule type" value="Genomic_DNA"/>
</dbReference>
<dbReference type="STRING" id="1798468.A2110_00120"/>
<gene>
    <name evidence="9" type="ORF">A2110_00120</name>
</gene>
<keyword evidence="4 7" id="KW-0812">Transmembrane</keyword>
<evidence type="ECO:0000256" key="5">
    <source>
        <dbReference type="ARBA" id="ARBA00022989"/>
    </source>
</evidence>
<comment type="subcellular location">
    <subcellularLocation>
        <location evidence="1">Membrane</location>
        <topology evidence="1">Multi-pass membrane protein</topology>
    </subcellularLocation>
</comment>
<name>A0A1F6BJL7_9BACT</name>
<proteinExistence type="inferred from homology"/>
<accession>A0A1F6BJL7</accession>
<feature type="transmembrane region" description="Helical" evidence="7">
    <location>
        <begin position="268"/>
        <end position="291"/>
    </location>
</feature>
<dbReference type="InterPro" id="IPR017475">
    <property type="entry name" value="EPS_sugar_tfrase"/>
</dbReference>
<comment type="similarity">
    <text evidence="2">Belongs to the bacterial sugar transferase family.</text>
</comment>
<feature type="domain" description="Bacterial sugar transferase" evidence="8">
    <location>
        <begin position="263"/>
        <end position="443"/>
    </location>
</feature>
<organism evidence="9 10">
    <name type="scientific">Candidatus Jorgensenbacteria bacterium GWA1_54_12</name>
    <dbReference type="NCBI Taxonomy" id="1798468"/>
    <lineage>
        <taxon>Bacteria</taxon>
        <taxon>Candidatus Joergenseniibacteriota</taxon>
    </lineage>
</organism>
<evidence type="ECO:0000259" key="8">
    <source>
        <dbReference type="Pfam" id="PF02397"/>
    </source>
</evidence>
<keyword evidence="6 7" id="KW-0472">Membrane</keyword>
<dbReference type="PANTHER" id="PTHR30576:SF0">
    <property type="entry name" value="UNDECAPRENYL-PHOSPHATE N-ACETYLGALACTOSAMINYL 1-PHOSPHATE TRANSFERASE-RELATED"/>
    <property type="match status" value="1"/>
</dbReference>
<dbReference type="PANTHER" id="PTHR30576">
    <property type="entry name" value="COLANIC BIOSYNTHESIS UDP-GLUCOSE LIPID CARRIER TRANSFERASE"/>
    <property type="match status" value="1"/>
</dbReference>
<reference evidence="9 10" key="1">
    <citation type="journal article" date="2016" name="Nat. Commun.">
        <title>Thousands of microbial genomes shed light on interconnected biogeochemical processes in an aquifer system.</title>
        <authorList>
            <person name="Anantharaman K."/>
            <person name="Brown C.T."/>
            <person name="Hug L.A."/>
            <person name="Sharon I."/>
            <person name="Castelle C.J."/>
            <person name="Probst A.J."/>
            <person name="Thomas B.C."/>
            <person name="Singh A."/>
            <person name="Wilkins M.J."/>
            <person name="Karaoz U."/>
            <person name="Brodie E.L."/>
            <person name="Williams K.H."/>
            <person name="Hubbard S.S."/>
            <person name="Banfield J.F."/>
        </authorList>
    </citation>
    <scope>NUCLEOTIDE SEQUENCE [LARGE SCALE GENOMIC DNA]</scope>
</reference>
<comment type="caution">
    <text evidence="9">The sequence shown here is derived from an EMBL/GenBank/DDBJ whole genome shotgun (WGS) entry which is preliminary data.</text>
</comment>
<dbReference type="GO" id="GO:0016780">
    <property type="term" value="F:phosphotransferase activity, for other substituted phosphate groups"/>
    <property type="evidence" value="ECO:0007669"/>
    <property type="project" value="TreeGrafter"/>
</dbReference>
<dbReference type="InterPro" id="IPR003362">
    <property type="entry name" value="Bact_transf"/>
</dbReference>
<dbReference type="GO" id="GO:0016020">
    <property type="term" value="C:membrane"/>
    <property type="evidence" value="ECO:0007669"/>
    <property type="project" value="UniProtKB-SubCell"/>
</dbReference>
<sequence>MDNHTIGEVKFKYMRKMVIFWGDIALLYGALALTLLIRYGTFAYGAHFADHLLPFTFIFAVWIFVFYLFNLYQYKFLRTALLFQTVMLASLVAGALSMALFYFFPGFFGLTPKVNLLIFILAAAALKYLWQHLVILRFFPQAAVPILVIGSSPLTMQMVRHLETHPHLGYRVAEWIKDPTPAFHEDVSRLAAQGVHVVIVHDQLIGAHGVAQSLYRLLPREVNIIPFSAFYEDIFERIPLDEIKEEWFIAHVSVHRPFYDRLKRMIDVVLAGALLVVLSPLMILTALAVLVSSRGPVVLKQRRMGKDGALFTMYKFRTMYHNSSGPLWTRHGKDPRVTPVGTVIRTAHLDELPQLVNIIRGDLSFIGPRPELEGLAEQYAALPYYDMRHIVKPGLTGWAQVNFKPSASLEEAKEKLCYDVYYIKNRSLFLDLMIAIRSVRYFFTNRR</sequence>
<evidence type="ECO:0000256" key="6">
    <source>
        <dbReference type="ARBA" id="ARBA00023136"/>
    </source>
</evidence>
<dbReference type="AlphaFoldDB" id="A0A1F6BJL7"/>
<dbReference type="Pfam" id="PF02397">
    <property type="entry name" value="Bac_transf"/>
    <property type="match status" value="1"/>
</dbReference>
<protein>
    <recommendedName>
        <fullName evidence="8">Bacterial sugar transferase domain-containing protein</fullName>
    </recommendedName>
</protein>
<evidence type="ECO:0000256" key="3">
    <source>
        <dbReference type="ARBA" id="ARBA00022679"/>
    </source>
</evidence>
<evidence type="ECO:0000256" key="7">
    <source>
        <dbReference type="SAM" id="Phobius"/>
    </source>
</evidence>
<evidence type="ECO:0000256" key="4">
    <source>
        <dbReference type="ARBA" id="ARBA00022692"/>
    </source>
</evidence>